<dbReference type="InterPro" id="IPR011990">
    <property type="entry name" value="TPR-like_helical_dom_sf"/>
</dbReference>
<sequence length="511" mass="57719">MKKILFCTWITLSLSACNEDFLKLSPETNLTSSTFYKTESHFELALVGVYTQLRGTVSPGHYMDEMRSDNTFFRYYAPNRGPANWVEDIIQWTDQSQTTVVNNRYYSDFQGISRANTILSQLPKADFSTEAKNKISGETRFLRAFFYFDLVTHYGGVPLYLEQVTDESSAYQNRASVEEVYRQIISDLDQAAPLLPVATVFPQTGRATRGAAMMLLAKAYMSMPQPDYAKSESALREVVGMNYQLLDDYLANFVPSNKNNRESVFDIQYMEGDDGQESSFIYEMLPKTSNTSLATGIVVNNVSQGGWNVPNENLIASFESGDKRLKASVKVIEGTLNGGNLYTDPITYLAIREVGSYTPEPGKVYFPFIAKFLHGPYGKPFNTGQNWPVFRYADALLLLAENLVKQGKSSEALPYVNAVRKRAGLADLQNATRENVLLERRHELAFENHRWTDLIRNGKAIETMTAYGAEMKKKYDFLPAAAFTITERRLVYAIPFRETQINPGLTQNTGY</sequence>
<evidence type="ECO:0000313" key="9">
    <source>
        <dbReference type="Proteomes" id="UP001501508"/>
    </source>
</evidence>
<evidence type="ECO:0000313" key="8">
    <source>
        <dbReference type="EMBL" id="GAA4435570.1"/>
    </source>
</evidence>
<feature type="domain" description="RagB/SusD" evidence="6">
    <location>
        <begin position="262"/>
        <end position="511"/>
    </location>
</feature>
<comment type="caution">
    <text evidence="8">The sequence shown here is derived from an EMBL/GenBank/DDBJ whole genome shotgun (WGS) entry which is preliminary data.</text>
</comment>
<dbReference type="InterPro" id="IPR012944">
    <property type="entry name" value="SusD_RagB_dom"/>
</dbReference>
<dbReference type="RefSeq" id="WP_345027354.1">
    <property type="nucleotide sequence ID" value="NZ_BAABEY010000012.1"/>
</dbReference>
<feature type="domain" description="SusD-like N-terminal" evidence="7">
    <location>
        <begin position="20"/>
        <end position="221"/>
    </location>
</feature>
<evidence type="ECO:0000256" key="4">
    <source>
        <dbReference type="ARBA" id="ARBA00023136"/>
    </source>
</evidence>
<keyword evidence="9" id="KW-1185">Reference proteome</keyword>
<dbReference type="PROSITE" id="PS51257">
    <property type="entry name" value="PROKAR_LIPOPROTEIN"/>
    <property type="match status" value="1"/>
</dbReference>
<keyword evidence="4" id="KW-0472">Membrane</keyword>
<name>A0ABP8LV90_9BACT</name>
<comment type="subcellular location">
    <subcellularLocation>
        <location evidence="1">Cell outer membrane</location>
    </subcellularLocation>
</comment>
<dbReference type="Pfam" id="PF14322">
    <property type="entry name" value="SusD-like_3"/>
    <property type="match status" value="1"/>
</dbReference>
<dbReference type="SUPFAM" id="SSF48452">
    <property type="entry name" value="TPR-like"/>
    <property type="match status" value="1"/>
</dbReference>
<protein>
    <submittedName>
        <fullName evidence="8">RagB/SusD family nutrient uptake outer membrane protein</fullName>
    </submittedName>
</protein>
<dbReference type="Proteomes" id="UP001501508">
    <property type="component" value="Unassembled WGS sequence"/>
</dbReference>
<accession>A0ABP8LV90</accession>
<comment type="similarity">
    <text evidence="2">Belongs to the SusD family.</text>
</comment>
<keyword evidence="5" id="KW-0998">Cell outer membrane</keyword>
<keyword evidence="3" id="KW-0732">Signal</keyword>
<evidence type="ECO:0000256" key="2">
    <source>
        <dbReference type="ARBA" id="ARBA00006275"/>
    </source>
</evidence>
<evidence type="ECO:0000259" key="7">
    <source>
        <dbReference type="Pfam" id="PF14322"/>
    </source>
</evidence>
<dbReference type="Pfam" id="PF07980">
    <property type="entry name" value="SusD_RagB"/>
    <property type="match status" value="1"/>
</dbReference>
<reference evidence="9" key="1">
    <citation type="journal article" date="2019" name="Int. J. Syst. Evol. Microbiol.">
        <title>The Global Catalogue of Microorganisms (GCM) 10K type strain sequencing project: providing services to taxonomists for standard genome sequencing and annotation.</title>
        <authorList>
            <consortium name="The Broad Institute Genomics Platform"/>
            <consortium name="The Broad Institute Genome Sequencing Center for Infectious Disease"/>
            <person name="Wu L."/>
            <person name="Ma J."/>
        </authorList>
    </citation>
    <scope>NUCLEOTIDE SEQUENCE [LARGE SCALE GENOMIC DNA]</scope>
    <source>
        <strain evidence="9">JCM 31920</strain>
    </source>
</reference>
<proteinExistence type="inferred from homology"/>
<dbReference type="Gene3D" id="1.25.40.390">
    <property type="match status" value="1"/>
</dbReference>
<dbReference type="InterPro" id="IPR033985">
    <property type="entry name" value="SusD-like_N"/>
</dbReference>
<gene>
    <name evidence="8" type="ORF">GCM10023091_12240</name>
</gene>
<dbReference type="CDD" id="cd08977">
    <property type="entry name" value="SusD"/>
    <property type="match status" value="1"/>
</dbReference>
<dbReference type="EMBL" id="BAABEY010000012">
    <property type="protein sequence ID" value="GAA4435570.1"/>
    <property type="molecule type" value="Genomic_DNA"/>
</dbReference>
<evidence type="ECO:0000259" key="6">
    <source>
        <dbReference type="Pfam" id="PF07980"/>
    </source>
</evidence>
<evidence type="ECO:0000256" key="1">
    <source>
        <dbReference type="ARBA" id="ARBA00004442"/>
    </source>
</evidence>
<evidence type="ECO:0000256" key="3">
    <source>
        <dbReference type="ARBA" id="ARBA00022729"/>
    </source>
</evidence>
<organism evidence="8 9">
    <name type="scientific">Ravibacter arvi</name>
    <dbReference type="NCBI Taxonomy" id="2051041"/>
    <lineage>
        <taxon>Bacteria</taxon>
        <taxon>Pseudomonadati</taxon>
        <taxon>Bacteroidota</taxon>
        <taxon>Cytophagia</taxon>
        <taxon>Cytophagales</taxon>
        <taxon>Spirosomataceae</taxon>
        <taxon>Ravibacter</taxon>
    </lineage>
</organism>
<evidence type="ECO:0000256" key="5">
    <source>
        <dbReference type="ARBA" id="ARBA00023237"/>
    </source>
</evidence>